<protein>
    <submittedName>
        <fullName evidence="3">DUF2147 domain-containing protein</fullName>
    </submittedName>
</protein>
<feature type="signal peptide" evidence="1">
    <location>
        <begin position="1"/>
        <end position="20"/>
    </location>
</feature>
<gene>
    <name evidence="3" type="ORF">EMQ25_03295</name>
</gene>
<dbReference type="InterPro" id="IPR019223">
    <property type="entry name" value="DUF2147"/>
</dbReference>
<proteinExistence type="predicted"/>
<sequence>MKRVAVAMLAVLAMAGGAMAETLDPRGTWESASGESRYEVSLCGDGTALCARLVWLRENEMTPKNIPYLGSYLVEAARRVGPSEWRGEVQVFGETLGGTLRQISTDRMELRGCKFIFCKSFMLNRM</sequence>
<organism evidence="3 4">
    <name type="scientific">Arsenicitalea aurantiaca</name>
    <dbReference type="NCBI Taxonomy" id="1783274"/>
    <lineage>
        <taxon>Bacteria</taxon>
        <taxon>Pseudomonadati</taxon>
        <taxon>Pseudomonadota</taxon>
        <taxon>Alphaproteobacteria</taxon>
        <taxon>Hyphomicrobiales</taxon>
        <taxon>Devosiaceae</taxon>
        <taxon>Arsenicitalea</taxon>
    </lineage>
</organism>
<feature type="chain" id="PRO_5019391202" evidence="1">
    <location>
        <begin position="21"/>
        <end position="126"/>
    </location>
</feature>
<dbReference type="RefSeq" id="WP_127187112.1">
    <property type="nucleotide sequence ID" value="NZ_RZNJ01000001.1"/>
</dbReference>
<evidence type="ECO:0000256" key="1">
    <source>
        <dbReference type="SAM" id="SignalP"/>
    </source>
</evidence>
<keyword evidence="1" id="KW-0732">Signal</keyword>
<name>A0A433XLN1_9HYPH</name>
<accession>A0A433XLN1</accession>
<dbReference type="Pfam" id="PF09917">
    <property type="entry name" value="DUF2147"/>
    <property type="match status" value="1"/>
</dbReference>
<dbReference type="Proteomes" id="UP000281547">
    <property type="component" value="Unassembled WGS sequence"/>
</dbReference>
<evidence type="ECO:0000259" key="2">
    <source>
        <dbReference type="Pfam" id="PF09917"/>
    </source>
</evidence>
<dbReference type="OrthoDB" id="7950001at2"/>
<comment type="caution">
    <text evidence="3">The sequence shown here is derived from an EMBL/GenBank/DDBJ whole genome shotgun (WGS) entry which is preliminary data.</text>
</comment>
<feature type="domain" description="DUF2147" evidence="2">
    <location>
        <begin position="27"/>
        <end position="123"/>
    </location>
</feature>
<dbReference type="AlphaFoldDB" id="A0A433XLN1"/>
<evidence type="ECO:0000313" key="3">
    <source>
        <dbReference type="EMBL" id="RUT34992.1"/>
    </source>
</evidence>
<dbReference type="EMBL" id="RZNJ01000001">
    <property type="protein sequence ID" value="RUT34992.1"/>
    <property type="molecule type" value="Genomic_DNA"/>
</dbReference>
<evidence type="ECO:0000313" key="4">
    <source>
        <dbReference type="Proteomes" id="UP000281547"/>
    </source>
</evidence>
<reference evidence="3 4" key="1">
    <citation type="journal article" date="2016" name="Int. J. Syst. Evol. Microbiol.">
        <title>Arsenicitalea aurantiaca gen. nov., sp. nov., a new member of the family Hyphomicrobiaceae, isolated from high-arsenic sediment.</title>
        <authorList>
            <person name="Mu Y."/>
            <person name="Zhou L."/>
            <person name="Zeng X.C."/>
            <person name="Liu L."/>
            <person name="Pan Y."/>
            <person name="Chen X."/>
            <person name="Wang J."/>
            <person name="Li S."/>
            <person name="Li W.J."/>
            <person name="Wang Y."/>
        </authorList>
    </citation>
    <scope>NUCLEOTIDE SEQUENCE [LARGE SCALE GENOMIC DNA]</scope>
    <source>
        <strain evidence="3 4">42-50</strain>
    </source>
</reference>
<keyword evidence="4" id="KW-1185">Reference proteome</keyword>